<dbReference type="GO" id="GO:0005975">
    <property type="term" value="P:carbohydrate metabolic process"/>
    <property type="evidence" value="ECO:0007669"/>
    <property type="project" value="InterPro"/>
</dbReference>
<sequence>MKFALATVGSRGDVEPFAAVGRELQRRGHEVRLAVPPNYLGLVESAGLAGVAHGPDQAARNAELLRKYGESPSPLSMALEIMNDVSLLWPMLGAALTSLAEGADLLLADLSEQRLAANVAEYYDIPLAALQFYPIAPAATSWDVTKDAEDAQRRELGLPAEMGDSTGQLLAIQAYDEFFFPGLAAEWHGDSHRPFVGGLTLELPMEADDEVTSWIAEGSPPIYFGFGSTRVAFPADAYATISGACEQLGERALICSGTTDFAGVPQLDHVKVVGAVNHSAVFPACRAVVHHGGPGTTFAGIRAGAPTLILAISVDQPLWADAVNQLRLGVGRRFAETTQASLEEDLRSILTAQCARRVREVAAQMTTPAESAARAADLLEDAARLGRVS</sequence>
<dbReference type="OrthoDB" id="3253247at2"/>
<name>A0A1X1THA2_9MYCO</name>
<evidence type="ECO:0000313" key="3">
    <source>
        <dbReference type="EMBL" id="BBZ38122.1"/>
    </source>
</evidence>
<dbReference type="Gene3D" id="3.40.50.2000">
    <property type="entry name" value="Glycogen Phosphorylase B"/>
    <property type="match status" value="3"/>
</dbReference>
<dbReference type="Proteomes" id="UP000467385">
    <property type="component" value="Chromosome"/>
</dbReference>
<proteinExistence type="predicted"/>
<dbReference type="RefSeq" id="WP_085232368.1">
    <property type="nucleotide sequence ID" value="NZ_AP022613.1"/>
</dbReference>
<reference evidence="3 4" key="1">
    <citation type="journal article" date="2019" name="Emerg. Microbes Infect.">
        <title>Comprehensive subspecies identification of 175 nontuberculous mycobacteria species based on 7547 genomic profiles.</title>
        <authorList>
            <person name="Matsumoto Y."/>
            <person name="Kinjo T."/>
            <person name="Motooka D."/>
            <person name="Nabeya D."/>
            <person name="Jung N."/>
            <person name="Uechi K."/>
            <person name="Horii T."/>
            <person name="Iida T."/>
            <person name="Fujita J."/>
            <person name="Nakamura S."/>
        </authorList>
    </citation>
    <scope>NUCLEOTIDE SEQUENCE [LARGE SCALE GENOMIC DNA]</scope>
    <source>
        <strain evidence="3 4">JCM 14738</strain>
    </source>
</reference>
<dbReference type="InterPro" id="IPR050426">
    <property type="entry name" value="Glycosyltransferase_28"/>
</dbReference>
<dbReference type="SUPFAM" id="SSF53756">
    <property type="entry name" value="UDP-Glycosyltransferase/glycogen phosphorylase"/>
    <property type="match status" value="1"/>
</dbReference>
<dbReference type="AlphaFoldDB" id="A0A1X1THA2"/>
<dbReference type="EMBL" id="AP022613">
    <property type="protein sequence ID" value="BBZ38122.1"/>
    <property type="molecule type" value="Genomic_DNA"/>
</dbReference>
<protein>
    <submittedName>
        <fullName evidence="3">Putative glycosyltransferase</fullName>
    </submittedName>
</protein>
<feature type="domain" description="Erythromycin biosynthesis protein CIII-like C-terminal" evidence="2">
    <location>
        <begin position="263"/>
        <end position="371"/>
    </location>
</feature>
<keyword evidence="4" id="KW-1185">Reference proteome</keyword>
<dbReference type="GO" id="GO:0008194">
    <property type="term" value="F:UDP-glycosyltransferase activity"/>
    <property type="evidence" value="ECO:0007669"/>
    <property type="project" value="InterPro"/>
</dbReference>
<dbReference type="CDD" id="cd03784">
    <property type="entry name" value="GT1_Gtf-like"/>
    <property type="match status" value="1"/>
</dbReference>
<evidence type="ECO:0000313" key="4">
    <source>
        <dbReference type="Proteomes" id="UP000467385"/>
    </source>
</evidence>
<feature type="domain" description="Glycosyltransferase family 28 N-terminal" evidence="1">
    <location>
        <begin position="3"/>
        <end position="47"/>
    </location>
</feature>
<organism evidence="3 4">
    <name type="scientific">Mycobacterium conspicuum</name>
    <dbReference type="NCBI Taxonomy" id="44010"/>
    <lineage>
        <taxon>Bacteria</taxon>
        <taxon>Bacillati</taxon>
        <taxon>Actinomycetota</taxon>
        <taxon>Actinomycetes</taxon>
        <taxon>Mycobacteriales</taxon>
        <taxon>Mycobacteriaceae</taxon>
        <taxon>Mycobacterium</taxon>
    </lineage>
</organism>
<evidence type="ECO:0000259" key="1">
    <source>
        <dbReference type="Pfam" id="PF03033"/>
    </source>
</evidence>
<dbReference type="GO" id="GO:0033072">
    <property type="term" value="P:vancomycin biosynthetic process"/>
    <property type="evidence" value="ECO:0007669"/>
    <property type="project" value="UniProtKB-ARBA"/>
</dbReference>
<evidence type="ECO:0000259" key="2">
    <source>
        <dbReference type="Pfam" id="PF06722"/>
    </source>
</evidence>
<dbReference type="STRING" id="44010.AWC00_09710"/>
<dbReference type="InterPro" id="IPR004276">
    <property type="entry name" value="GlycoTrans_28_N"/>
</dbReference>
<dbReference type="InterPro" id="IPR002213">
    <property type="entry name" value="UDP_glucos_trans"/>
</dbReference>
<dbReference type="PANTHER" id="PTHR48050">
    <property type="entry name" value="STEROL 3-BETA-GLUCOSYLTRANSFERASE"/>
    <property type="match status" value="1"/>
</dbReference>
<dbReference type="InterPro" id="IPR010610">
    <property type="entry name" value="EryCIII-like_C"/>
</dbReference>
<keyword evidence="3" id="KW-0808">Transferase</keyword>
<dbReference type="Pfam" id="PF03033">
    <property type="entry name" value="Glyco_transf_28"/>
    <property type="match status" value="1"/>
</dbReference>
<dbReference type="GO" id="GO:0016758">
    <property type="term" value="F:hexosyltransferase activity"/>
    <property type="evidence" value="ECO:0007669"/>
    <property type="project" value="InterPro"/>
</dbReference>
<gene>
    <name evidence="3" type="ORF">MCNS_11850</name>
</gene>
<dbReference type="Pfam" id="PF06722">
    <property type="entry name" value="EryCIII-like_C"/>
    <property type="match status" value="1"/>
</dbReference>
<dbReference type="FunFam" id="3.40.50.2000:FF:000009">
    <property type="entry name" value="Sterol 3-beta-glucosyltransferase UGT80A2"/>
    <property type="match status" value="1"/>
</dbReference>
<dbReference type="PANTHER" id="PTHR48050:SF13">
    <property type="entry name" value="STEROL 3-BETA-GLUCOSYLTRANSFERASE UGT80A2"/>
    <property type="match status" value="1"/>
</dbReference>
<accession>A0A1X1THA2</accession>